<dbReference type="EMBL" id="JAERRA010000001">
    <property type="protein sequence ID" value="MBL0719391.1"/>
    <property type="molecule type" value="Genomic_DNA"/>
</dbReference>
<keyword evidence="1" id="KW-0732">Signal</keyword>
<organism evidence="2 3">
    <name type="scientific">Aquariibacter lacus</name>
    <dbReference type="NCBI Taxonomy" id="2801332"/>
    <lineage>
        <taxon>Bacteria</taxon>
        <taxon>Pseudomonadati</taxon>
        <taxon>Pseudomonadota</taxon>
        <taxon>Betaproteobacteria</taxon>
        <taxon>Burkholderiales</taxon>
        <taxon>Sphaerotilaceae</taxon>
        <taxon>Aquariibacter</taxon>
    </lineage>
</organism>
<dbReference type="Gene3D" id="2.40.160.10">
    <property type="entry name" value="Porin"/>
    <property type="match status" value="1"/>
</dbReference>
<feature type="signal peptide" evidence="1">
    <location>
        <begin position="1"/>
        <end position="31"/>
    </location>
</feature>
<dbReference type="RefSeq" id="WP_201824674.1">
    <property type="nucleotide sequence ID" value="NZ_JAERRA010000001.1"/>
</dbReference>
<name>A0A9X0XD92_9BURK</name>
<dbReference type="InterPro" id="IPR023614">
    <property type="entry name" value="Porin_dom_sf"/>
</dbReference>
<comment type="caution">
    <text evidence="2">The sequence shown here is derived from an EMBL/GenBank/DDBJ whole genome shotgun (WGS) entry which is preliminary data.</text>
</comment>
<sequence>MKTSIPARLRPLVQALLPLGLALAVLPSAQAGATFKIDENNSVSIGGGLRVSYSSVEDGAPSGDSRSNDFTMEVARLYMSARIQKVFGVTFNVDALEDDVKLLDAYVQYEPSSLFNVWMGRMLPPSDRANLDGPFFIAAWDYPGVVSSYPAIFAGRDNGITVWGKPLGGKLTYAFGLFEGHNKAAGLSNEDANLLFAGRVAYAFLDAEPAPAYYTASTYYGAKDLFTVGLALLQQSDGVGTAGNKDDYLGYNIDVLFEKNLGPGVLTLEGAAYKYDFDDVDVAPATGNVGGLAPGKAYLVSVAWLFPQPIGHGKLQPFVRYQRSSPDAANRDVSAYDIGLNYVISGHNARLSAVYTNTDSDATGSKIDKFLIGAQFQY</sequence>
<dbReference type="AlphaFoldDB" id="A0A9X0XD92"/>
<evidence type="ECO:0000313" key="3">
    <source>
        <dbReference type="Proteomes" id="UP000643207"/>
    </source>
</evidence>
<reference evidence="2 3" key="1">
    <citation type="submission" date="2021-01" db="EMBL/GenBank/DDBJ databases">
        <title>Piscinibacter sp. Jin2 Genome sequencing and assembly.</title>
        <authorList>
            <person name="Kim I."/>
        </authorList>
    </citation>
    <scope>NUCLEOTIDE SEQUENCE [LARGE SCALE GENOMIC DNA]</scope>
    <source>
        <strain evidence="2 3">Jin2</strain>
    </source>
</reference>
<protein>
    <submittedName>
        <fullName evidence="2">Porin</fullName>
    </submittedName>
</protein>
<accession>A0A9X0XD92</accession>
<evidence type="ECO:0000256" key="1">
    <source>
        <dbReference type="SAM" id="SignalP"/>
    </source>
</evidence>
<gene>
    <name evidence="2" type="ORF">JI742_05745</name>
</gene>
<evidence type="ECO:0000313" key="2">
    <source>
        <dbReference type="EMBL" id="MBL0719391.1"/>
    </source>
</evidence>
<dbReference type="Proteomes" id="UP000643207">
    <property type="component" value="Unassembled WGS sequence"/>
</dbReference>
<proteinExistence type="predicted"/>
<keyword evidence="3" id="KW-1185">Reference proteome</keyword>
<dbReference type="SUPFAM" id="SSF56935">
    <property type="entry name" value="Porins"/>
    <property type="match status" value="1"/>
</dbReference>
<feature type="chain" id="PRO_5040933658" evidence="1">
    <location>
        <begin position="32"/>
        <end position="378"/>
    </location>
</feature>